<evidence type="ECO:0000256" key="1">
    <source>
        <dbReference type="SAM" id="MobiDB-lite"/>
    </source>
</evidence>
<organism evidence="3 4">
    <name type="scientific">Gnomoniopsis smithogilvyi</name>
    <dbReference type="NCBI Taxonomy" id="1191159"/>
    <lineage>
        <taxon>Eukaryota</taxon>
        <taxon>Fungi</taxon>
        <taxon>Dikarya</taxon>
        <taxon>Ascomycota</taxon>
        <taxon>Pezizomycotina</taxon>
        <taxon>Sordariomycetes</taxon>
        <taxon>Sordariomycetidae</taxon>
        <taxon>Diaporthales</taxon>
        <taxon>Gnomoniaceae</taxon>
        <taxon>Gnomoniopsis</taxon>
    </lineage>
</organism>
<evidence type="ECO:0000259" key="2">
    <source>
        <dbReference type="PROSITE" id="PS50146"/>
    </source>
</evidence>
<feature type="domain" description="DAGKc" evidence="2">
    <location>
        <begin position="144"/>
        <end position="283"/>
    </location>
</feature>
<keyword evidence="3" id="KW-0808">Transferase</keyword>
<reference evidence="3" key="1">
    <citation type="submission" date="2022-10" db="EMBL/GenBank/DDBJ databases">
        <title>Tapping the CABI collections for fungal endophytes: first genome assemblies for Collariella, Neodidymelliopsis, Ascochyta clinopodiicola, Didymella pomorum, Didymosphaeria variabile, Neocosmospora piperis and Neocucurbitaria cava.</title>
        <authorList>
            <person name="Hill R."/>
        </authorList>
    </citation>
    <scope>NUCLEOTIDE SEQUENCE</scope>
    <source>
        <strain evidence="3">IMI 355082</strain>
    </source>
</reference>
<dbReference type="InterPro" id="IPR050187">
    <property type="entry name" value="Lipid_Phosphate_FormReg"/>
</dbReference>
<dbReference type="Proteomes" id="UP001140453">
    <property type="component" value="Unassembled WGS sequence"/>
</dbReference>
<dbReference type="Pfam" id="PF00781">
    <property type="entry name" value="DAGK_cat"/>
    <property type="match status" value="1"/>
</dbReference>
<dbReference type="SMART" id="SM00046">
    <property type="entry name" value="DAGKc"/>
    <property type="match status" value="1"/>
</dbReference>
<feature type="compositionally biased region" description="Low complexity" evidence="1">
    <location>
        <begin position="377"/>
        <end position="387"/>
    </location>
</feature>
<feature type="compositionally biased region" description="Polar residues" evidence="1">
    <location>
        <begin position="15"/>
        <end position="26"/>
    </location>
</feature>
<dbReference type="PANTHER" id="PTHR12358:SF31">
    <property type="entry name" value="ACYLGLYCEROL KINASE, MITOCHONDRIAL"/>
    <property type="match status" value="1"/>
</dbReference>
<sequence length="542" mass="58112">MSSQPPEPSPGENGHGTSSPTSSSRYTLDFGNRLQLTIQDKSLLVNQDGKANTTKNKPSRTCAGICSPDTIDTALQYPLGRSLARPSNPHNRLCRGSYKDSAARRKTLLPPQSPPPTVTTPLPPTDTIVQWAETLLTAAYGPATRRKRAYVLINPHAGPGRAQAQWTQEVAPLFAAARMPTTVHTTTRSGEAIELARIMDIDAFDIVVPCGGDGGPHELFRGLGARADARRALATVAVAHVPCGSGNALACNTLGTPKAARAALAIVKGVPTPVDLVSITQGETRNLSFLSQTLGVMAEADLGTEHLRWMGEHRFTYGTVKQILKKKEYACDLWVKMEIETKEAIRAHYKRERENSADKMTTTSSMTDSRVGGGRGSTAESEAEAAAGEGLPPLKYGTVADTVPEEWTKVDADHVGTFFAGNMAWMAPDVNFFTAAHFSDGFLDVYLVDGNVPAAKVPGLLLSCQNNSFFDHPLVKYFKVSAFRIVPKYNNGTPEGGLISIDGEKAPFAPFQAEVHQGLGLVITKTGRMHAPGPKGWENAGV</sequence>
<dbReference type="PANTHER" id="PTHR12358">
    <property type="entry name" value="SPHINGOSINE KINASE"/>
    <property type="match status" value="1"/>
</dbReference>
<dbReference type="InterPro" id="IPR017438">
    <property type="entry name" value="ATP-NAD_kinase_N"/>
</dbReference>
<evidence type="ECO:0000313" key="3">
    <source>
        <dbReference type="EMBL" id="KAJ4385437.1"/>
    </source>
</evidence>
<dbReference type="GO" id="GO:0016020">
    <property type="term" value="C:membrane"/>
    <property type="evidence" value="ECO:0007669"/>
    <property type="project" value="TreeGrafter"/>
</dbReference>
<dbReference type="SUPFAM" id="SSF111331">
    <property type="entry name" value="NAD kinase/diacylglycerol kinase-like"/>
    <property type="match status" value="1"/>
</dbReference>
<comment type="caution">
    <text evidence="3">The sequence shown here is derived from an EMBL/GenBank/DDBJ whole genome shotgun (WGS) entry which is preliminary data.</text>
</comment>
<dbReference type="Gene3D" id="3.40.50.10330">
    <property type="entry name" value="Probable inorganic polyphosphate/atp-NAD kinase, domain 1"/>
    <property type="match status" value="1"/>
</dbReference>
<dbReference type="EC" id="2.7.1.91" evidence="3"/>
<dbReference type="Gene3D" id="2.60.200.40">
    <property type="match status" value="1"/>
</dbReference>
<evidence type="ECO:0000313" key="4">
    <source>
        <dbReference type="Proteomes" id="UP001140453"/>
    </source>
</evidence>
<accession>A0A9W9CSV5</accession>
<dbReference type="PROSITE" id="PS50146">
    <property type="entry name" value="DAGK"/>
    <property type="match status" value="1"/>
</dbReference>
<gene>
    <name evidence="3" type="primary">LCB4</name>
    <name evidence="3" type="ORF">N0V93_009865</name>
</gene>
<keyword evidence="4" id="KW-1185">Reference proteome</keyword>
<dbReference type="GO" id="GO:0046512">
    <property type="term" value="P:sphingosine biosynthetic process"/>
    <property type="evidence" value="ECO:0007669"/>
    <property type="project" value="TreeGrafter"/>
</dbReference>
<dbReference type="InterPro" id="IPR016064">
    <property type="entry name" value="NAD/diacylglycerol_kinase_sf"/>
</dbReference>
<proteinExistence type="predicted"/>
<keyword evidence="3" id="KW-0418">Kinase</keyword>
<feature type="region of interest" description="Disordered" evidence="1">
    <location>
        <begin position="352"/>
        <end position="387"/>
    </location>
</feature>
<name>A0A9W9CSV5_9PEZI</name>
<dbReference type="EMBL" id="JAPEVB010000007">
    <property type="protein sequence ID" value="KAJ4385437.1"/>
    <property type="molecule type" value="Genomic_DNA"/>
</dbReference>
<dbReference type="AlphaFoldDB" id="A0A9W9CSV5"/>
<dbReference type="GO" id="GO:0005737">
    <property type="term" value="C:cytoplasm"/>
    <property type="evidence" value="ECO:0007669"/>
    <property type="project" value="TreeGrafter"/>
</dbReference>
<dbReference type="InterPro" id="IPR001206">
    <property type="entry name" value="Diacylglycerol_kinase_cat_dom"/>
</dbReference>
<dbReference type="GO" id="GO:0008481">
    <property type="term" value="F:sphingosine kinase activity"/>
    <property type="evidence" value="ECO:0007669"/>
    <property type="project" value="UniProtKB-EC"/>
</dbReference>
<protein>
    <submittedName>
        <fullName evidence="3">Sphinganine kinase lcb4</fullName>
        <ecNumber evidence="3">2.7.1.91</ecNumber>
    </submittedName>
</protein>
<feature type="region of interest" description="Disordered" evidence="1">
    <location>
        <begin position="1"/>
        <end position="27"/>
    </location>
</feature>
<dbReference type="OrthoDB" id="3853857at2759"/>